<sequence length="195" mass="21919">MTDQEPQTSNPLSWFYAPTRYKSDVTQMDYDFRDNKAQQDYYMTTARPAPEPCQDFDRVADFASSFVTMNYTGNYGNTAAGGCDVDLYSRLALGDPGTQRLKGHQQTFARPWATTPNMGGGPSAANKDTESQLIQSAPIRTRKECSTVTDKFFPQQFDPLLQEVKDEMRSVNSFVQPWARGGDPTRLVRQKAVSD</sequence>
<dbReference type="AlphaFoldDB" id="A0A6C0AJ71"/>
<evidence type="ECO:0000256" key="1">
    <source>
        <dbReference type="SAM" id="MobiDB-lite"/>
    </source>
</evidence>
<name>A0A6C0AJ71_9ZZZZ</name>
<feature type="region of interest" description="Disordered" evidence="1">
    <location>
        <begin position="110"/>
        <end position="131"/>
    </location>
</feature>
<protein>
    <submittedName>
        <fullName evidence="2">Uncharacterized protein</fullName>
    </submittedName>
</protein>
<dbReference type="EMBL" id="MN740652">
    <property type="protein sequence ID" value="QHS79782.1"/>
    <property type="molecule type" value="Genomic_DNA"/>
</dbReference>
<proteinExistence type="predicted"/>
<accession>A0A6C0AJ71</accession>
<reference evidence="2" key="1">
    <citation type="journal article" date="2020" name="Nature">
        <title>Giant virus diversity and host interactions through global metagenomics.</title>
        <authorList>
            <person name="Schulz F."/>
            <person name="Roux S."/>
            <person name="Paez-Espino D."/>
            <person name="Jungbluth S."/>
            <person name="Walsh D.A."/>
            <person name="Denef V.J."/>
            <person name="McMahon K.D."/>
            <person name="Konstantinidis K.T."/>
            <person name="Eloe-Fadrosh E.A."/>
            <person name="Kyrpides N.C."/>
            <person name="Woyke T."/>
        </authorList>
    </citation>
    <scope>NUCLEOTIDE SEQUENCE</scope>
    <source>
        <strain evidence="2">GVMAG-S-1035303-20</strain>
    </source>
</reference>
<evidence type="ECO:0000313" key="2">
    <source>
        <dbReference type="EMBL" id="QHS79782.1"/>
    </source>
</evidence>
<organism evidence="2">
    <name type="scientific">viral metagenome</name>
    <dbReference type="NCBI Taxonomy" id="1070528"/>
    <lineage>
        <taxon>unclassified sequences</taxon>
        <taxon>metagenomes</taxon>
        <taxon>organismal metagenomes</taxon>
    </lineage>
</organism>